<sequence>MPGWRANCGISYWNAKKHEAVNESTELKLTSSSVGNSKATTTGLQKTLEDRDSTIRELQAALLKQGQQRGEPVLDNVQLRNRFGFLANSINDWVVTYFKDSLATTTTPLGVAEKVKQVVPQYQKMMQQSRTRYLVIRAVAAQVLFEYFDNGSLVGNSDFKRIRKELIQDGSGNEYKEWEALTTRLLERTPKYQSRKGSATEAVAKEIDELTRGLTGLQYSEDSFRFLKKIVDTAADLAVLLGKQPALYRLVEERPGMVCDPNTMEDVLQELNSQAIRNKTVLATVFPAVKKWDSEQGSISQTPVCIRKAQVMVS</sequence>
<protein>
    <submittedName>
        <fullName evidence="1">Uncharacterized protein</fullName>
    </submittedName>
</protein>
<dbReference type="Proteomes" id="UP001161017">
    <property type="component" value="Unassembled WGS sequence"/>
</dbReference>
<gene>
    <name evidence="1" type="ORF">OHK93_000829</name>
</gene>
<accession>A0AA43TYY6</accession>
<dbReference type="EMBL" id="JAPUFD010000010">
    <property type="protein sequence ID" value="MDI1489632.1"/>
    <property type="molecule type" value="Genomic_DNA"/>
</dbReference>
<evidence type="ECO:0000313" key="1">
    <source>
        <dbReference type="EMBL" id="MDI1489632.1"/>
    </source>
</evidence>
<keyword evidence="2" id="KW-1185">Reference proteome</keyword>
<comment type="caution">
    <text evidence="1">The sequence shown here is derived from an EMBL/GenBank/DDBJ whole genome shotgun (WGS) entry which is preliminary data.</text>
</comment>
<name>A0AA43TYY6_9LECA</name>
<organism evidence="1 2">
    <name type="scientific">Ramalina farinacea</name>
    <dbReference type="NCBI Taxonomy" id="258253"/>
    <lineage>
        <taxon>Eukaryota</taxon>
        <taxon>Fungi</taxon>
        <taxon>Dikarya</taxon>
        <taxon>Ascomycota</taxon>
        <taxon>Pezizomycotina</taxon>
        <taxon>Lecanoromycetes</taxon>
        <taxon>OSLEUM clade</taxon>
        <taxon>Lecanoromycetidae</taxon>
        <taxon>Lecanorales</taxon>
        <taxon>Lecanorineae</taxon>
        <taxon>Ramalinaceae</taxon>
        <taxon>Ramalina</taxon>
    </lineage>
</organism>
<proteinExistence type="predicted"/>
<evidence type="ECO:0000313" key="2">
    <source>
        <dbReference type="Proteomes" id="UP001161017"/>
    </source>
</evidence>
<dbReference type="AlphaFoldDB" id="A0AA43TYY6"/>
<reference evidence="1" key="1">
    <citation type="journal article" date="2023" name="Genome Biol. Evol.">
        <title>First Whole Genome Sequence and Flow Cytometry Genome Size Data for the Lichen-Forming Fungus Ramalina farinacea (Ascomycota).</title>
        <authorList>
            <person name="Llewellyn T."/>
            <person name="Mian S."/>
            <person name="Hill R."/>
            <person name="Leitch I.J."/>
            <person name="Gaya E."/>
        </authorList>
    </citation>
    <scope>NUCLEOTIDE SEQUENCE</scope>
    <source>
        <strain evidence="1">LIQ254RAFAR</strain>
    </source>
</reference>